<gene>
    <name evidence="7" type="ORF">BEK98_42145</name>
</gene>
<evidence type="ECO:0000256" key="5">
    <source>
        <dbReference type="ARBA" id="ARBA00023002"/>
    </source>
</evidence>
<comment type="cofactor">
    <cofactor evidence="1">
        <name>FAD</name>
        <dbReference type="ChEBI" id="CHEBI:57692"/>
    </cofactor>
</comment>
<organism evidence="7 8">
    <name type="scientific">Streptomyces diastatochromogenes</name>
    <dbReference type="NCBI Taxonomy" id="42236"/>
    <lineage>
        <taxon>Bacteria</taxon>
        <taxon>Bacillati</taxon>
        <taxon>Actinomycetota</taxon>
        <taxon>Actinomycetes</taxon>
        <taxon>Kitasatosporales</taxon>
        <taxon>Streptomycetaceae</taxon>
        <taxon>Streptomyces</taxon>
    </lineage>
</organism>
<dbReference type="PANTHER" id="PTHR42784:SF1">
    <property type="entry name" value="PYRANOSE 2-OXIDASE"/>
    <property type="match status" value="1"/>
</dbReference>
<dbReference type="Gene3D" id="3.50.50.60">
    <property type="entry name" value="FAD/NAD(P)-binding domain"/>
    <property type="match status" value="1"/>
</dbReference>
<dbReference type="InterPro" id="IPR051473">
    <property type="entry name" value="P2Ox-like"/>
</dbReference>
<dbReference type="Pfam" id="PF05199">
    <property type="entry name" value="GMC_oxred_C"/>
    <property type="match status" value="1"/>
</dbReference>
<dbReference type="InterPro" id="IPR036188">
    <property type="entry name" value="FAD/NAD-bd_sf"/>
</dbReference>
<comment type="similarity">
    <text evidence="2">Belongs to the GMC oxidoreductase family.</text>
</comment>
<evidence type="ECO:0000313" key="8">
    <source>
        <dbReference type="Proteomes" id="UP000215483"/>
    </source>
</evidence>
<feature type="domain" description="Glucose-methanol-choline oxidoreductase C-terminal" evidence="6">
    <location>
        <begin position="332"/>
        <end position="477"/>
    </location>
</feature>
<sequence>MVGSGLAGLSLARELADLGADGVVVLEAGPDRGHAHKERLTRDESLRLWHTEDPDFHRNWSSERPPHYVHSSGLRRRLGGRSLYWHGVCLPIEEHVLRSGVWPQELAAELLGERLAGGSLYTEVAAQLAGWAEAPMGHCRSARERWLLARLRELGYPVEPTPQAARSERVPGREIRQVPFTPLTHWRGPMPQPLRYPVLSDCPVTHLRTGSGGLVEVTIERADWSSEVLLAEHVVLAAGTFENTRLVGRALAETHGQNFWEFDNLTDHVNQGFLAAVPRSAMPLPTEPGRAFCFTPVHDTCRSYLFFDVLESPRPDTVLMCVWTMGEQASTESRVRVERVSPGGQWELRVQPTISPADDRVVERQAGQLAEVAERVFGVARSAYSLRKEDFREGSPLFLPQLEAALEHDPAVSGGAVFPYVYPLGSVDHEAGTLALGGDAVAEDGTVRVMPRVSVLGPAVFPRQGAANPSLTTLALAKWYARRLGNR</sequence>
<evidence type="ECO:0000256" key="3">
    <source>
        <dbReference type="ARBA" id="ARBA00022630"/>
    </source>
</evidence>
<keyword evidence="4" id="KW-0274">FAD</keyword>
<evidence type="ECO:0000259" key="6">
    <source>
        <dbReference type="Pfam" id="PF05199"/>
    </source>
</evidence>
<name>A0A233RYC1_STRDA</name>
<dbReference type="SUPFAM" id="SSF51905">
    <property type="entry name" value="FAD/NAD(P)-binding domain"/>
    <property type="match status" value="1"/>
</dbReference>
<keyword evidence="8" id="KW-1185">Reference proteome</keyword>
<evidence type="ECO:0000256" key="4">
    <source>
        <dbReference type="ARBA" id="ARBA00022827"/>
    </source>
</evidence>
<dbReference type="InterPro" id="IPR007867">
    <property type="entry name" value="GMC_OxRtase_C"/>
</dbReference>
<reference evidence="7 8" key="1">
    <citation type="submission" date="2016-07" db="EMBL/GenBank/DDBJ databases">
        <title>Draft genome of Streptomyces diastatochromogenes.</title>
        <authorList>
            <person name="Podduturi R."/>
            <person name="Lukassen M.B."/>
            <person name="Clausen N."/>
            <person name="Nielsen J.L."/>
            <person name="Jorgensen N.O."/>
        </authorList>
    </citation>
    <scope>NUCLEOTIDE SEQUENCE [LARGE SCALE GENOMIC DNA]</scope>
    <source>
        <strain evidence="7 8">DSM 40608</strain>
    </source>
</reference>
<dbReference type="AlphaFoldDB" id="A0A233RYC1"/>
<evidence type="ECO:0000313" key="7">
    <source>
        <dbReference type="EMBL" id="OXY88389.1"/>
    </source>
</evidence>
<evidence type="ECO:0000256" key="2">
    <source>
        <dbReference type="ARBA" id="ARBA00010790"/>
    </source>
</evidence>
<evidence type="ECO:0000256" key="1">
    <source>
        <dbReference type="ARBA" id="ARBA00001974"/>
    </source>
</evidence>
<dbReference type="PANTHER" id="PTHR42784">
    <property type="entry name" value="PYRANOSE 2-OXIDASE"/>
    <property type="match status" value="1"/>
</dbReference>
<keyword evidence="5" id="KW-0560">Oxidoreductase</keyword>
<dbReference type="EMBL" id="MCGQ01000055">
    <property type="protein sequence ID" value="OXY88389.1"/>
    <property type="molecule type" value="Genomic_DNA"/>
</dbReference>
<comment type="caution">
    <text evidence="7">The sequence shown here is derived from an EMBL/GenBank/DDBJ whole genome shotgun (WGS) entry which is preliminary data.</text>
</comment>
<dbReference type="GO" id="GO:0016614">
    <property type="term" value="F:oxidoreductase activity, acting on CH-OH group of donors"/>
    <property type="evidence" value="ECO:0007669"/>
    <property type="project" value="InterPro"/>
</dbReference>
<accession>A0A233RYC1</accession>
<keyword evidence="3" id="KW-0285">Flavoprotein</keyword>
<proteinExistence type="inferred from homology"/>
<protein>
    <recommendedName>
        <fullName evidence="6">Glucose-methanol-choline oxidoreductase C-terminal domain-containing protein</fullName>
    </recommendedName>
</protein>
<dbReference type="Proteomes" id="UP000215483">
    <property type="component" value="Unassembled WGS sequence"/>
</dbReference>